<keyword evidence="3" id="KW-1185">Reference proteome</keyword>
<sequence>MLPADPAVDWWTGTSLAGFSDGVRFWGPETPLSGQRAQQPTIDVSSHVTTTNGKFEPPRVTNTLEYDHDDE</sequence>
<organism evidence="2 3">
    <name type="scientific">Natrinema ejinorense</name>
    <dbReference type="NCBI Taxonomy" id="373386"/>
    <lineage>
        <taxon>Archaea</taxon>
        <taxon>Methanobacteriati</taxon>
        <taxon>Methanobacteriota</taxon>
        <taxon>Stenosarchaea group</taxon>
        <taxon>Halobacteria</taxon>
        <taxon>Halobacteriales</taxon>
        <taxon>Natrialbaceae</taxon>
        <taxon>Natrinema</taxon>
    </lineage>
</organism>
<comment type="caution">
    <text evidence="2">The sequence shown here is derived from an EMBL/GenBank/DDBJ whole genome shotgun (WGS) entry which is preliminary data.</text>
</comment>
<evidence type="ECO:0000256" key="1">
    <source>
        <dbReference type="SAM" id="MobiDB-lite"/>
    </source>
</evidence>
<gene>
    <name evidence="2" type="ORF">CP557_02590</name>
</gene>
<protein>
    <submittedName>
        <fullName evidence="2">Uncharacterized protein</fullName>
    </submittedName>
</protein>
<feature type="region of interest" description="Disordered" evidence="1">
    <location>
        <begin position="48"/>
        <end position="71"/>
    </location>
</feature>
<accession>A0A2A5QRT5</accession>
<proteinExistence type="predicted"/>
<dbReference type="Proteomes" id="UP000219689">
    <property type="component" value="Unassembled WGS sequence"/>
</dbReference>
<reference evidence="2 3" key="1">
    <citation type="submission" date="2017-09" db="EMBL/GenBank/DDBJ databases">
        <title>Genome sequences of Natrinema ejinorence JCM 13890T.</title>
        <authorList>
            <person name="Roh S.W."/>
            <person name="Kim Y.B."/>
            <person name="Kim J.Y."/>
        </authorList>
    </citation>
    <scope>NUCLEOTIDE SEQUENCE [LARGE SCALE GENOMIC DNA]</scope>
    <source>
        <strain evidence="2 3">JCM 13890</strain>
    </source>
</reference>
<name>A0A2A5QRT5_9EURY</name>
<evidence type="ECO:0000313" key="2">
    <source>
        <dbReference type="EMBL" id="PCR89515.1"/>
    </source>
</evidence>
<dbReference type="AlphaFoldDB" id="A0A2A5QRT5"/>
<evidence type="ECO:0000313" key="3">
    <source>
        <dbReference type="Proteomes" id="UP000219689"/>
    </source>
</evidence>
<dbReference type="EMBL" id="NXNI01000001">
    <property type="protein sequence ID" value="PCR89515.1"/>
    <property type="molecule type" value="Genomic_DNA"/>
</dbReference>